<comment type="subcellular location">
    <subcellularLocation>
        <location evidence="1">Cell membrane</location>
        <topology evidence="1">Multi-pass membrane protein</topology>
    </subcellularLocation>
</comment>
<dbReference type="Proteomes" id="UP000430345">
    <property type="component" value="Unassembled WGS sequence"/>
</dbReference>
<evidence type="ECO:0000256" key="5">
    <source>
        <dbReference type="ARBA" id="ARBA00023136"/>
    </source>
</evidence>
<dbReference type="RefSeq" id="WP_152890350.1">
    <property type="nucleotide sequence ID" value="NZ_WHJC01000159.1"/>
</dbReference>
<evidence type="ECO:0000313" key="7">
    <source>
        <dbReference type="EMBL" id="MPQ44138.1"/>
    </source>
</evidence>
<name>A0A6I1MNT8_9CLOT</name>
<evidence type="ECO:0000256" key="2">
    <source>
        <dbReference type="ARBA" id="ARBA00022475"/>
    </source>
</evidence>
<keyword evidence="4 6" id="KW-1133">Transmembrane helix</keyword>
<gene>
    <name evidence="7" type="ORF">GBZ86_10230</name>
</gene>
<accession>A0A6I1MNT8</accession>
<dbReference type="InterPro" id="IPR051461">
    <property type="entry name" value="UPF0750_membrane"/>
</dbReference>
<dbReference type="OrthoDB" id="9779786at2"/>
<feature type="transmembrane region" description="Helical" evidence="6">
    <location>
        <begin position="110"/>
        <end position="130"/>
    </location>
</feature>
<dbReference type="PANTHER" id="PTHR33545">
    <property type="entry name" value="UPF0750 MEMBRANE PROTEIN YITT-RELATED"/>
    <property type="match status" value="1"/>
</dbReference>
<dbReference type="AlphaFoldDB" id="A0A6I1MNT8"/>
<dbReference type="EMBL" id="WHJC01000159">
    <property type="protein sequence ID" value="MPQ44138.1"/>
    <property type="molecule type" value="Genomic_DNA"/>
</dbReference>
<dbReference type="GO" id="GO:0005886">
    <property type="term" value="C:plasma membrane"/>
    <property type="evidence" value="ECO:0007669"/>
    <property type="project" value="UniProtKB-SubCell"/>
</dbReference>
<evidence type="ECO:0000256" key="3">
    <source>
        <dbReference type="ARBA" id="ARBA00022692"/>
    </source>
</evidence>
<keyword evidence="2" id="KW-1003">Cell membrane</keyword>
<dbReference type="PANTHER" id="PTHR33545:SF5">
    <property type="entry name" value="UPF0750 MEMBRANE PROTEIN YITT"/>
    <property type="match status" value="1"/>
</dbReference>
<feature type="transmembrane region" description="Helical" evidence="6">
    <location>
        <begin position="50"/>
        <end position="72"/>
    </location>
</feature>
<evidence type="ECO:0000256" key="1">
    <source>
        <dbReference type="ARBA" id="ARBA00004651"/>
    </source>
</evidence>
<feature type="transmembrane region" description="Helical" evidence="6">
    <location>
        <begin position="12"/>
        <end position="30"/>
    </location>
</feature>
<keyword evidence="3 6" id="KW-0812">Transmembrane</keyword>
<proteinExistence type="predicted"/>
<keyword evidence="5 6" id="KW-0472">Membrane</keyword>
<dbReference type="Pfam" id="PF02588">
    <property type="entry name" value="YitT_membrane"/>
    <property type="match status" value="1"/>
</dbReference>
<evidence type="ECO:0000313" key="8">
    <source>
        <dbReference type="Proteomes" id="UP000430345"/>
    </source>
</evidence>
<keyword evidence="8" id="KW-1185">Reference proteome</keyword>
<comment type="caution">
    <text evidence="7">The sequence shown here is derived from an EMBL/GenBank/DDBJ whole genome shotgun (WGS) entry which is preliminary data.</text>
</comment>
<feature type="transmembrane region" description="Helical" evidence="6">
    <location>
        <begin position="79"/>
        <end position="98"/>
    </location>
</feature>
<reference evidence="7 8" key="1">
    <citation type="submission" date="2019-10" db="EMBL/GenBank/DDBJ databases">
        <title>The Genome Sequence of Clostridium tarantellae Isolated from Fish Brain.</title>
        <authorList>
            <person name="Bano L."/>
            <person name="Kiel M."/>
            <person name="Sales G."/>
            <person name="Doxey A.C."/>
            <person name="Mansfield M.J."/>
            <person name="Schiavone M."/>
            <person name="Rossetto O."/>
            <person name="Pirazzini M."/>
            <person name="Dobrindt U."/>
            <person name="Montecucco C."/>
        </authorList>
    </citation>
    <scope>NUCLEOTIDE SEQUENCE [LARGE SCALE GENOMIC DNA]</scope>
    <source>
        <strain evidence="7 8">DSM 3997</strain>
    </source>
</reference>
<organism evidence="7 8">
    <name type="scientific">Clostridium tarantellae</name>
    <dbReference type="NCBI Taxonomy" id="39493"/>
    <lineage>
        <taxon>Bacteria</taxon>
        <taxon>Bacillati</taxon>
        <taxon>Bacillota</taxon>
        <taxon>Clostridia</taxon>
        <taxon>Eubacteriales</taxon>
        <taxon>Clostridiaceae</taxon>
        <taxon>Clostridium</taxon>
    </lineage>
</organism>
<feature type="transmembrane region" description="Helical" evidence="6">
    <location>
        <begin position="151"/>
        <end position="172"/>
    </location>
</feature>
<dbReference type="InterPro" id="IPR003740">
    <property type="entry name" value="YitT"/>
</dbReference>
<evidence type="ECO:0000256" key="4">
    <source>
        <dbReference type="ARBA" id="ARBA00022989"/>
    </source>
</evidence>
<feature type="transmembrane region" description="Helical" evidence="6">
    <location>
        <begin position="178"/>
        <end position="195"/>
    </location>
</feature>
<sequence length="227" mass="24251">MREKKLKLIKEYAFITMGVIIIAFGLQSFYLSNNIAAGGLTGLALVINNYIPSFSVSAINFIGNGILLIGAFAIIDRDFGFKTIYASMILSISIDIIGNFLNGNALTNNLLLSVIGGASVMSCGLFLLISNNASTGGTEILAKILNKYSKINIAIALLCADLLVIICGALTFGIAKGILAFLAVTLTGTILNNIIKFNNKFKQEKYTCENIEINETIEDIGSYAGVN</sequence>
<evidence type="ECO:0000256" key="6">
    <source>
        <dbReference type="SAM" id="Phobius"/>
    </source>
</evidence>
<protein>
    <submittedName>
        <fullName evidence="7">YitT family protein</fullName>
    </submittedName>
</protein>